<evidence type="ECO:0000313" key="12">
    <source>
        <dbReference type="Proteomes" id="UP000316905"/>
    </source>
</evidence>
<evidence type="ECO:0000256" key="4">
    <source>
        <dbReference type="ARBA" id="ARBA00012535"/>
    </source>
</evidence>
<keyword evidence="7" id="KW-0073">Auxin biosynthesis</keyword>
<dbReference type="PRINTS" id="PR00757">
    <property type="entry name" value="AMINEOXDASEF"/>
</dbReference>
<dbReference type="SUPFAM" id="SSF51905">
    <property type="entry name" value="FAD/NAD(P)-binding domain"/>
    <property type="match status" value="1"/>
</dbReference>
<protein>
    <recommendedName>
        <fullName evidence="5">Tryptophan 2-monooxygenase</fullName>
        <ecNumber evidence="4">1.13.12.3</ecNumber>
    </recommendedName>
</protein>
<dbReference type="GO" id="GO:0009851">
    <property type="term" value="P:auxin biosynthetic process"/>
    <property type="evidence" value="ECO:0007669"/>
    <property type="project" value="UniProtKB-KW"/>
</dbReference>
<evidence type="ECO:0000256" key="2">
    <source>
        <dbReference type="ARBA" id="ARBA00004814"/>
    </source>
</evidence>
<dbReference type="Pfam" id="PF01593">
    <property type="entry name" value="Amino_oxidase"/>
    <property type="match status" value="1"/>
</dbReference>
<dbReference type="Proteomes" id="UP000316905">
    <property type="component" value="Unassembled WGS sequence"/>
</dbReference>
<dbReference type="EC" id="1.13.12.3" evidence="4"/>
<evidence type="ECO:0000256" key="1">
    <source>
        <dbReference type="ARBA" id="ARBA00001974"/>
    </source>
</evidence>
<dbReference type="Gene3D" id="3.50.50.60">
    <property type="entry name" value="FAD/NAD(P)-binding domain"/>
    <property type="match status" value="1"/>
</dbReference>
<evidence type="ECO:0000256" key="8">
    <source>
        <dbReference type="ARBA" id="ARBA00047321"/>
    </source>
</evidence>
<feature type="binding site" evidence="9">
    <location>
        <begin position="73"/>
        <end position="74"/>
    </location>
    <ligand>
        <name>FAD</name>
        <dbReference type="ChEBI" id="CHEBI:57692"/>
    </ligand>
</feature>
<comment type="cofactor">
    <cofactor evidence="1">
        <name>FAD</name>
        <dbReference type="ChEBI" id="CHEBI:57692"/>
    </cofactor>
</comment>
<comment type="catalytic activity">
    <reaction evidence="8">
        <text>L-tryptophan + O2 = indole-3-acetamide + CO2 + H2O</text>
        <dbReference type="Rhea" id="RHEA:16165"/>
        <dbReference type="ChEBI" id="CHEBI:15377"/>
        <dbReference type="ChEBI" id="CHEBI:15379"/>
        <dbReference type="ChEBI" id="CHEBI:16031"/>
        <dbReference type="ChEBI" id="CHEBI:16526"/>
        <dbReference type="ChEBI" id="CHEBI:57912"/>
        <dbReference type="EC" id="1.13.12.3"/>
    </reaction>
</comment>
<evidence type="ECO:0000256" key="3">
    <source>
        <dbReference type="ARBA" id="ARBA00005833"/>
    </source>
</evidence>
<feature type="domain" description="Amine oxidase" evidence="10">
    <location>
        <begin position="53"/>
        <end position="468"/>
    </location>
</feature>
<reference evidence="11 12" key="1">
    <citation type="journal article" date="2015" name="Stand. Genomic Sci.">
        <title>Genomic Encyclopedia of Bacterial and Archaeal Type Strains, Phase III: the genomes of soil and plant-associated and newly described type strains.</title>
        <authorList>
            <person name="Whitman W.B."/>
            <person name="Woyke T."/>
            <person name="Klenk H.P."/>
            <person name="Zhou Y."/>
            <person name="Lilburn T.G."/>
            <person name="Beck B.J."/>
            <person name="De Vos P."/>
            <person name="Vandamme P."/>
            <person name="Eisen J.A."/>
            <person name="Garrity G."/>
            <person name="Hugenholtz P."/>
            <person name="Kyrpides N.C."/>
        </authorList>
    </citation>
    <scope>NUCLEOTIDE SEQUENCE [LARGE SCALE GENOMIC DNA]</scope>
    <source>
        <strain evidence="11 12">CGMCC 1.6858</strain>
    </source>
</reference>
<dbReference type="AlphaFoldDB" id="A0A562QDQ8"/>
<evidence type="ECO:0000256" key="7">
    <source>
        <dbReference type="ARBA" id="ARBA00023070"/>
    </source>
</evidence>
<evidence type="ECO:0000256" key="9">
    <source>
        <dbReference type="PIRSR" id="PIRSR601613-1"/>
    </source>
</evidence>
<dbReference type="SUPFAM" id="SSF54373">
    <property type="entry name" value="FAD-linked reductases, C-terminal domain"/>
    <property type="match status" value="1"/>
</dbReference>
<evidence type="ECO:0000256" key="5">
    <source>
        <dbReference type="ARBA" id="ARBA00017871"/>
    </source>
</evidence>
<comment type="similarity">
    <text evidence="3">Belongs to the tryptophan 2-monooxygenase family.</text>
</comment>
<dbReference type="EMBL" id="VLKY01000005">
    <property type="protein sequence ID" value="TWI54881.1"/>
    <property type="molecule type" value="Genomic_DNA"/>
</dbReference>
<keyword evidence="6" id="KW-0560">Oxidoreductase</keyword>
<keyword evidence="12" id="KW-1185">Reference proteome</keyword>
<dbReference type="PANTHER" id="PTHR10742">
    <property type="entry name" value="FLAVIN MONOAMINE OXIDASE"/>
    <property type="match status" value="1"/>
</dbReference>
<accession>A0A562QDQ8</accession>
<dbReference type="InterPro" id="IPR050281">
    <property type="entry name" value="Flavin_monoamine_oxidase"/>
</dbReference>
<evidence type="ECO:0000256" key="6">
    <source>
        <dbReference type="ARBA" id="ARBA00023002"/>
    </source>
</evidence>
<dbReference type="InterPro" id="IPR001613">
    <property type="entry name" value="Flavin_amine_oxidase"/>
</dbReference>
<gene>
    <name evidence="11" type="ORF">IQ22_01785</name>
</gene>
<name>A0A562QDQ8_9PSED</name>
<dbReference type="InterPro" id="IPR002937">
    <property type="entry name" value="Amino_oxidase"/>
</dbReference>
<comment type="pathway">
    <text evidence="2">Plant hormone metabolism; auxin biosynthesis.</text>
</comment>
<feature type="binding site" evidence="9">
    <location>
        <position position="259"/>
    </location>
    <ligand>
        <name>FAD</name>
        <dbReference type="ChEBI" id="CHEBI:57692"/>
    </ligand>
</feature>
<dbReference type="OrthoDB" id="7020109at2"/>
<proteinExistence type="inferred from homology"/>
<evidence type="ECO:0000313" key="11">
    <source>
        <dbReference type="EMBL" id="TWI54881.1"/>
    </source>
</evidence>
<organism evidence="11 12">
    <name type="scientific">Pseudomonas duriflava</name>
    <dbReference type="NCBI Taxonomy" id="459528"/>
    <lineage>
        <taxon>Bacteria</taxon>
        <taxon>Pseudomonadati</taxon>
        <taxon>Pseudomonadota</taxon>
        <taxon>Gammaproteobacteria</taxon>
        <taxon>Pseudomonadales</taxon>
        <taxon>Pseudomonadaceae</taxon>
        <taxon>Pseudomonas</taxon>
    </lineage>
</organism>
<dbReference type="GO" id="GO:0050361">
    <property type="term" value="F:tryptophan 2-monooxygenase activity"/>
    <property type="evidence" value="ECO:0007669"/>
    <property type="project" value="UniProtKB-EC"/>
</dbReference>
<dbReference type="PANTHER" id="PTHR10742:SF410">
    <property type="entry name" value="LYSINE-SPECIFIC HISTONE DEMETHYLASE 2"/>
    <property type="match status" value="1"/>
</dbReference>
<dbReference type="RefSeq" id="WP_145140774.1">
    <property type="nucleotide sequence ID" value="NZ_VLKY01000005.1"/>
</dbReference>
<comment type="caution">
    <text evidence="11">The sequence shown here is derived from an EMBL/GenBank/DDBJ whole genome shotgun (WGS) entry which is preliminary data.</text>
</comment>
<sequence>MSVRLARVGALAVCGMFSVTTLGAGKTEKPVEKAVEKPAQGNQRSAIVIGAGMAGLASAYELQKAGWQVTLLEAKSSAGGRSALATSEWIGNGKAQPALNNYLDTFKIKTIDAPSFVREPGYLIEGNYYSVDDLAKKMPDVSAALKRVETALDALAASIDDPLKPLASKSLFALDQMNVAIWLDKQNLPPLARKLINQRIRSRYDEPSRLSLLYLAQQMRVYRNVSDADLRTARLPGGSNVLAKAFIKEIKTVKTNAKVSGIVQDKDGVTVKVGPTGYHADYVVLAVPLRALGNIQLTPELSDARKAAIKGTNYGWRDQILLKFKTPVWDSKARLSGEIFSDQGLGMLWIEPAVKGGANVLINLSGDNARVMQAFSDRQLVDQVLIRFNTFYPKARGAFSGYEVRRYSTDPGVGGSYLAYGPGQVSRFWRVWEQPQGRIVFAGEHTDALYPGTLEGALASGQRAARQITDLAAGKVVSVPDKQAESKKPEAIPTLVNANGEKKGFFSRLLFWRN</sequence>
<dbReference type="InterPro" id="IPR036188">
    <property type="entry name" value="FAD/NAD-bd_sf"/>
</dbReference>
<evidence type="ECO:0000259" key="10">
    <source>
        <dbReference type="Pfam" id="PF01593"/>
    </source>
</evidence>